<protein>
    <submittedName>
        <fullName evidence="2">Uncharacterized protein</fullName>
    </submittedName>
</protein>
<name>A0ABQ6PD02_9GAMM</name>
<sequence length="251" mass="26822">MKLYKSLFILAPLAISTSAYSYTLELVNNSKVDSRIFSTQPIIDKEAKSGSSASASVRIEDATEVRTAASVSSQQIFGSLVKSSHNFTLQATPPTYAEAWQDVTVEIKGSFGTGSYQAVLTPTGEVVASGVCKAETHGGTGITCELGSSDPGKVTVTLTRGHTPSPIKDPVKMEYAGKWDGTNKEYFNGDHSGKSYAFVSYNGKYYAACNGTSWVSKNPAEHIASTQEKDPWATYNGEAGVIERATAPCTW</sequence>
<evidence type="ECO:0000313" key="2">
    <source>
        <dbReference type="EMBL" id="GMN88865.1"/>
    </source>
</evidence>
<accession>A0ABQ6PD02</accession>
<reference evidence="2 3" key="1">
    <citation type="journal article" date="2024" name="Dis. Aquat. Organ.">
        <title>Francisella sciaenopsi sp. nov. isolated from diseased red drum Sciaenops ocellatus in Florida, USA.</title>
        <authorList>
            <person name="Kawahara M."/>
            <person name="Cody T.T."/>
            <person name="Yanong R.P.E."/>
            <person name="Henderson E."/>
            <person name="Yazdi Z."/>
            <person name="Soto E."/>
        </authorList>
    </citation>
    <scope>NUCLEOTIDE SEQUENCE [LARGE SCALE GENOMIC DNA]</scope>
    <source>
        <strain evidence="2 3">R22-20-7</strain>
    </source>
</reference>
<dbReference type="Proteomes" id="UP001628164">
    <property type="component" value="Unassembled WGS sequence"/>
</dbReference>
<gene>
    <name evidence="2" type="ORF">fsci_03510</name>
</gene>
<evidence type="ECO:0000256" key="1">
    <source>
        <dbReference type="SAM" id="SignalP"/>
    </source>
</evidence>
<dbReference type="RefSeq" id="WP_407876753.1">
    <property type="nucleotide sequence ID" value="NZ_BTHG01000001.1"/>
</dbReference>
<feature type="chain" id="PRO_5047245336" evidence="1">
    <location>
        <begin position="22"/>
        <end position="251"/>
    </location>
</feature>
<organism evidence="2 3">
    <name type="scientific">Francisella sciaenopsi</name>
    <dbReference type="NCBI Taxonomy" id="3055034"/>
    <lineage>
        <taxon>Bacteria</taxon>
        <taxon>Pseudomonadati</taxon>
        <taxon>Pseudomonadota</taxon>
        <taxon>Gammaproteobacteria</taxon>
        <taxon>Thiotrichales</taxon>
        <taxon>Francisellaceae</taxon>
        <taxon>Francisella</taxon>
    </lineage>
</organism>
<feature type="signal peptide" evidence="1">
    <location>
        <begin position="1"/>
        <end position="21"/>
    </location>
</feature>
<keyword evidence="1" id="KW-0732">Signal</keyword>
<evidence type="ECO:0000313" key="3">
    <source>
        <dbReference type="Proteomes" id="UP001628164"/>
    </source>
</evidence>
<keyword evidence="3" id="KW-1185">Reference proteome</keyword>
<dbReference type="EMBL" id="BTHG01000001">
    <property type="protein sequence ID" value="GMN88865.1"/>
    <property type="molecule type" value="Genomic_DNA"/>
</dbReference>
<proteinExistence type="predicted"/>
<comment type="caution">
    <text evidence="2">The sequence shown here is derived from an EMBL/GenBank/DDBJ whole genome shotgun (WGS) entry which is preliminary data.</text>
</comment>